<dbReference type="STRING" id="1120976.SAMN03080606_01987"/>
<dbReference type="AlphaFoldDB" id="A0A1G5HGQ9"/>
<organism evidence="1 2">
    <name type="scientific">Alkaliphilus peptidifermentans DSM 18978</name>
    <dbReference type="NCBI Taxonomy" id="1120976"/>
    <lineage>
        <taxon>Bacteria</taxon>
        <taxon>Bacillati</taxon>
        <taxon>Bacillota</taxon>
        <taxon>Clostridia</taxon>
        <taxon>Peptostreptococcales</taxon>
        <taxon>Natronincolaceae</taxon>
        <taxon>Alkaliphilus</taxon>
    </lineage>
</organism>
<reference evidence="1 2" key="1">
    <citation type="submission" date="2016-10" db="EMBL/GenBank/DDBJ databases">
        <authorList>
            <person name="de Groot N.N."/>
        </authorList>
    </citation>
    <scope>NUCLEOTIDE SEQUENCE [LARGE SCALE GENOMIC DNA]</scope>
    <source>
        <strain evidence="1 2">DSM 18978</strain>
    </source>
</reference>
<dbReference type="InterPro" id="IPR019644">
    <property type="entry name" value="DUF2508"/>
</dbReference>
<gene>
    <name evidence="1" type="ORF">SAMN03080606_01987</name>
</gene>
<accession>A0A1G5HGQ9</accession>
<evidence type="ECO:0008006" key="3">
    <source>
        <dbReference type="Google" id="ProtNLM"/>
    </source>
</evidence>
<keyword evidence="2" id="KW-1185">Reference proteome</keyword>
<sequence>MKEGYIANQKDKLKENISNVVESFYQRVGLIQEGSKTEDEDFIQIIYKAHEEWKSAEAFFDNVSDPDLIDHAIYKVEAAKSRYTYLIKKAKEEGIRVNFH</sequence>
<dbReference type="Pfam" id="PF10704">
    <property type="entry name" value="DUF2508"/>
    <property type="match status" value="1"/>
</dbReference>
<name>A0A1G5HGQ9_9FIRM</name>
<dbReference type="RefSeq" id="WP_242876952.1">
    <property type="nucleotide sequence ID" value="NZ_FMUS01000011.1"/>
</dbReference>
<evidence type="ECO:0000313" key="1">
    <source>
        <dbReference type="EMBL" id="SCY62218.1"/>
    </source>
</evidence>
<dbReference type="EMBL" id="FMUS01000011">
    <property type="protein sequence ID" value="SCY62218.1"/>
    <property type="molecule type" value="Genomic_DNA"/>
</dbReference>
<protein>
    <recommendedName>
        <fullName evidence="3">DUF2508 domain-containing protein</fullName>
    </recommendedName>
</protein>
<proteinExistence type="predicted"/>
<evidence type="ECO:0000313" key="2">
    <source>
        <dbReference type="Proteomes" id="UP000198636"/>
    </source>
</evidence>
<dbReference type="Proteomes" id="UP000198636">
    <property type="component" value="Unassembled WGS sequence"/>
</dbReference>